<keyword evidence="4 9" id="KW-0288">FMN</keyword>
<comment type="catalytic activity">
    <reaction evidence="9">
        <text>5,6-dihydrouridine(16) in tRNA + NADP(+) = uridine(16) in tRNA + NADPH + H(+)</text>
        <dbReference type="Rhea" id="RHEA:53376"/>
        <dbReference type="Rhea" id="RHEA-COMP:13543"/>
        <dbReference type="Rhea" id="RHEA-COMP:13544"/>
        <dbReference type="ChEBI" id="CHEBI:15378"/>
        <dbReference type="ChEBI" id="CHEBI:57783"/>
        <dbReference type="ChEBI" id="CHEBI:58349"/>
        <dbReference type="ChEBI" id="CHEBI:65315"/>
        <dbReference type="ChEBI" id="CHEBI:74443"/>
    </reaction>
</comment>
<evidence type="ECO:0000256" key="10">
    <source>
        <dbReference type="PIRNR" id="PIRNR006621"/>
    </source>
</evidence>
<keyword evidence="2 9" id="KW-0820">tRNA-binding</keyword>
<keyword evidence="7 9" id="KW-0694">RNA-binding</keyword>
<dbReference type="Pfam" id="PF01207">
    <property type="entry name" value="Dus"/>
    <property type="match status" value="1"/>
</dbReference>
<feature type="active site" description="Proton donor" evidence="9">
    <location>
        <position position="98"/>
    </location>
</feature>
<feature type="site" description="Interacts with tRNA" evidence="9">
    <location>
        <position position="95"/>
    </location>
</feature>
<feature type="site" description="Interacts with tRNA; defines subfamily-specific binding signature" evidence="9">
    <location>
        <position position="271"/>
    </location>
</feature>
<dbReference type="CDD" id="cd02801">
    <property type="entry name" value="DUS_like_FMN"/>
    <property type="match status" value="1"/>
</dbReference>
<dbReference type="PANTHER" id="PTHR11082">
    <property type="entry name" value="TRNA-DIHYDROURIDINE SYNTHASE"/>
    <property type="match status" value="1"/>
</dbReference>
<dbReference type="InterPro" id="IPR035587">
    <property type="entry name" value="DUS-like_FMN-bd"/>
</dbReference>
<dbReference type="SUPFAM" id="SSF51395">
    <property type="entry name" value="FMN-linked oxidoreductases"/>
    <property type="match status" value="1"/>
</dbReference>
<dbReference type="EMBL" id="JAJEWP010000001">
    <property type="protein sequence ID" value="MCC2615242.1"/>
    <property type="molecule type" value="Genomic_DNA"/>
</dbReference>
<dbReference type="PANTHER" id="PTHR11082:SF26">
    <property type="entry name" value="TRNA-DIHYDROURIDINE(16) SYNTHASE"/>
    <property type="match status" value="1"/>
</dbReference>
<protein>
    <recommendedName>
        <fullName evidence="9">tRNA-dihydrouridine(16) synthase</fullName>
        <ecNumber evidence="9">1.3.1.-</ecNumber>
    </recommendedName>
    <alternativeName>
        <fullName evidence="9">U16-specific dihydrouridine synthase</fullName>
        <shortName evidence="9">U16-specific Dus</shortName>
    </alternativeName>
    <alternativeName>
        <fullName evidence="9">tRNA-dihydrouridine synthase C</fullName>
    </alternativeName>
</protein>
<feature type="binding site" evidence="9">
    <location>
        <begin position="223"/>
        <end position="224"/>
    </location>
    <ligand>
        <name>FMN</name>
        <dbReference type="ChEBI" id="CHEBI:58210"/>
    </ligand>
</feature>
<dbReference type="InterPro" id="IPR032886">
    <property type="entry name" value="DusC"/>
</dbReference>
<evidence type="ECO:0000256" key="9">
    <source>
        <dbReference type="HAMAP-Rule" id="MF_02043"/>
    </source>
</evidence>
<keyword evidence="13" id="KW-1185">Reference proteome</keyword>
<comment type="similarity">
    <text evidence="10">Belongs to the dus family.</text>
</comment>
<feature type="site" description="Interacts with tRNA" evidence="9">
    <location>
        <position position="278"/>
    </location>
</feature>
<keyword evidence="8 9" id="KW-0560">Oxidoreductase</keyword>
<keyword evidence="5 9" id="KW-0819">tRNA processing</keyword>
<evidence type="ECO:0000313" key="12">
    <source>
        <dbReference type="EMBL" id="MCC2615242.1"/>
    </source>
</evidence>
<feature type="site" description="Interacts with tRNA; defines subfamily-specific binding signature" evidence="9">
    <location>
        <position position="273"/>
    </location>
</feature>
<comment type="cofactor">
    <cofactor evidence="1 9 10">
        <name>FMN</name>
        <dbReference type="ChEBI" id="CHEBI:58210"/>
    </cofactor>
</comment>
<feature type="site" description="Interacts with tRNA; defines subfamily-specific binding signature" evidence="9">
    <location>
        <position position="35"/>
    </location>
</feature>
<keyword evidence="3 9" id="KW-0285">Flavoprotein</keyword>
<comment type="similarity">
    <text evidence="9">Belongs to the Dus family. DusC subfamily.</text>
</comment>
<reference evidence="12 13" key="1">
    <citation type="submission" date="2021-10" db="EMBL/GenBank/DDBJ databases">
        <title>Draft genome of Aestuariibacter halophilus JC2043.</title>
        <authorList>
            <person name="Emsley S.A."/>
            <person name="Pfannmuller K.M."/>
            <person name="Ushijima B."/>
            <person name="Saw J.H."/>
            <person name="Videau P."/>
        </authorList>
    </citation>
    <scope>NUCLEOTIDE SEQUENCE [LARGE SCALE GENOMIC DNA]</scope>
    <source>
        <strain evidence="12 13">JC2043</strain>
    </source>
</reference>
<dbReference type="InterPro" id="IPR042270">
    <property type="entry name" value="DusC_C"/>
</dbReference>
<gene>
    <name evidence="9 12" type="primary">dusC</name>
    <name evidence="12" type="ORF">LJ739_03190</name>
</gene>
<keyword evidence="6 9" id="KW-0521">NADP</keyword>
<evidence type="ECO:0000256" key="6">
    <source>
        <dbReference type="ARBA" id="ARBA00022857"/>
    </source>
</evidence>
<feature type="binding site" evidence="9">
    <location>
        <position position="139"/>
    </location>
    <ligand>
        <name>FMN</name>
        <dbReference type="ChEBI" id="CHEBI:58210"/>
    </ligand>
</feature>
<sequence>MQIVLAPMEGVVDHLMRDMLTRVGGFDLCVTEFVRVVDQRLPSKVFYRLCPELHENGYTPSGTPVRVQLLGQHPQWLAENAERAVSLGSHGVDLNFGCPAKTVNKSKGGAVLLKEPEVLYRIAKAVREAVPAEQPVTAKMRLGFEDKSLALENAHALASAGVSSIAIHARTKTEGYRPPAYWDWIAKIKQHVDVPLVANGEIWRAEDARRCQQQSDCEDIMLGRGALAMPNLAQVIRGHQQPMPWDAVKALLVDYSGYEIYGDKGRYYPNRIKQWFGYLRLQYPQAETLFMHIRRLQHADEIVAALSEVGPSNHALNPTAAE</sequence>
<evidence type="ECO:0000256" key="7">
    <source>
        <dbReference type="ARBA" id="ARBA00022884"/>
    </source>
</evidence>
<proteinExistence type="inferred from homology"/>
<dbReference type="HAMAP" id="MF_02043">
    <property type="entry name" value="DusC_subfam"/>
    <property type="match status" value="1"/>
</dbReference>
<dbReference type="PROSITE" id="PS01136">
    <property type="entry name" value="UPF0034"/>
    <property type="match status" value="1"/>
</dbReference>
<dbReference type="PIRSF" id="PIRSF006621">
    <property type="entry name" value="Dus"/>
    <property type="match status" value="1"/>
</dbReference>
<comment type="function">
    <text evidence="9">Catalyzes the synthesis of 5,6-dihydrouridine (D), a modified base found in the D-loop of most tRNAs, via the reduction of the C5-C6 double bond in target uridines. Specifically modifies U16 in tRNAs.</text>
</comment>
<dbReference type="NCBIfam" id="NF007838">
    <property type="entry name" value="PRK10550.1"/>
    <property type="match status" value="1"/>
</dbReference>
<evidence type="ECO:0000256" key="8">
    <source>
        <dbReference type="ARBA" id="ARBA00023002"/>
    </source>
</evidence>
<dbReference type="InterPro" id="IPR018517">
    <property type="entry name" value="tRNA_hU_synthase_CS"/>
</dbReference>
<accession>A0ABS8G3S7</accession>
<comment type="catalytic activity">
    <reaction evidence="9">
        <text>5,6-dihydrouridine(16) in tRNA + NAD(+) = uridine(16) in tRNA + NADH + H(+)</text>
        <dbReference type="Rhea" id="RHEA:53380"/>
        <dbReference type="Rhea" id="RHEA-COMP:13543"/>
        <dbReference type="Rhea" id="RHEA-COMP:13544"/>
        <dbReference type="ChEBI" id="CHEBI:15378"/>
        <dbReference type="ChEBI" id="CHEBI:57540"/>
        <dbReference type="ChEBI" id="CHEBI:57945"/>
        <dbReference type="ChEBI" id="CHEBI:65315"/>
        <dbReference type="ChEBI" id="CHEBI:74443"/>
    </reaction>
</comment>
<dbReference type="RefSeq" id="WP_229157150.1">
    <property type="nucleotide sequence ID" value="NZ_JAJEWP010000001.1"/>
</dbReference>
<dbReference type="EC" id="1.3.1.-" evidence="9"/>
<dbReference type="GO" id="GO:0016491">
    <property type="term" value="F:oxidoreductase activity"/>
    <property type="evidence" value="ECO:0007669"/>
    <property type="project" value="UniProtKB-KW"/>
</dbReference>
<evidence type="ECO:0000259" key="11">
    <source>
        <dbReference type="Pfam" id="PF01207"/>
    </source>
</evidence>
<evidence type="ECO:0000313" key="13">
    <source>
        <dbReference type="Proteomes" id="UP001520878"/>
    </source>
</evidence>
<dbReference type="InterPro" id="IPR001269">
    <property type="entry name" value="DUS_fam"/>
</dbReference>
<dbReference type="Proteomes" id="UP001520878">
    <property type="component" value="Unassembled WGS sequence"/>
</dbReference>
<feature type="binding site" evidence="9">
    <location>
        <position position="68"/>
    </location>
    <ligand>
        <name>FMN</name>
        <dbReference type="ChEBI" id="CHEBI:58210"/>
    </ligand>
</feature>
<organism evidence="12 13">
    <name type="scientific">Fluctibacter halophilus</name>
    <dbReference type="NCBI Taxonomy" id="226011"/>
    <lineage>
        <taxon>Bacteria</taxon>
        <taxon>Pseudomonadati</taxon>
        <taxon>Pseudomonadota</taxon>
        <taxon>Gammaproteobacteria</taxon>
        <taxon>Alteromonadales</taxon>
        <taxon>Alteromonadaceae</taxon>
        <taxon>Fluctibacter</taxon>
    </lineage>
</organism>
<dbReference type="Gene3D" id="1.20.225.30">
    <property type="entry name" value="Dihydrouridine synthase, C-terminal recognition domain"/>
    <property type="match status" value="1"/>
</dbReference>
<evidence type="ECO:0000256" key="2">
    <source>
        <dbReference type="ARBA" id="ARBA00022555"/>
    </source>
</evidence>
<feature type="domain" description="DUS-like FMN-binding" evidence="11">
    <location>
        <begin position="5"/>
        <end position="245"/>
    </location>
</feature>
<name>A0ABS8G3S7_9ALTE</name>
<comment type="caution">
    <text evidence="12">The sequence shown here is derived from an EMBL/GenBank/DDBJ whole genome shotgun (WGS) entry which is preliminary data.</text>
</comment>
<dbReference type="Gene3D" id="3.20.20.70">
    <property type="entry name" value="Aldolase class I"/>
    <property type="match status" value="1"/>
</dbReference>
<dbReference type="InterPro" id="IPR013785">
    <property type="entry name" value="Aldolase_TIM"/>
</dbReference>
<feature type="site" description="Interacts with tRNA" evidence="9">
    <location>
        <position position="176"/>
    </location>
</feature>
<evidence type="ECO:0000256" key="5">
    <source>
        <dbReference type="ARBA" id="ARBA00022694"/>
    </source>
</evidence>
<evidence type="ECO:0000256" key="4">
    <source>
        <dbReference type="ARBA" id="ARBA00022643"/>
    </source>
</evidence>
<evidence type="ECO:0000256" key="3">
    <source>
        <dbReference type="ARBA" id="ARBA00022630"/>
    </source>
</evidence>
<evidence type="ECO:0000256" key="1">
    <source>
        <dbReference type="ARBA" id="ARBA00001917"/>
    </source>
</evidence>
<feature type="site" description="Interacts with tRNA; defines subfamily-specific binding signature" evidence="9">
    <location>
        <position position="294"/>
    </location>
</feature>
<feature type="binding site" evidence="9">
    <location>
        <begin position="199"/>
        <end position="201"/>
    </location>
    <ligand>
        <name>FMN</name>
        <dbReference type="ChEBI" id="CHEBI:58210"/>
    </ligand>
</feature>